<organism evidence="6 7">
    <name type="scientific">Heliorestis convoluta</name>
    <dbReference type="NCBI Taxonomy" id="356322"/>
    <lineage>
        <taxon>Bacteria</taxon>
        <taxon>Bacillati</taxon>
        <taxon>Bacillota</taxon>
        <taxon>Clostridia</taxon>
        <taxon>Eubacteriales</taxon>
        <taxon>Heliobacteriaceae</taxon>
        <taxon>Heliorestis</taxon>
    </lineage>
</organism>
<sequence>MLQNRKATNVLAKEIDDMMIAHSIATKPIGQFTEPVQMMDGNMKTRYIADFFERAPHSQSIVVTDKGLPIGLVMKDKFFAHLGKRYGVSIYYERPVHLIMDPNFTRVDSEATVEDVSKIATQRESNVLYDSIVVTDHGRCVGIITIKALLDLITGNQVALARSQTNSLRKTADMVANIAELAQKIEAYSAQTKEKSQNMHNSTVGGRKAVIETLKVIEQIGQAIKKEAEIIHELEKYSNKIKPISLVIGKLAGQIDMLALNASIEAARAGQHGRGFAVVAAEIKKLADETNESAKNITTLIQLIIQQISEAVKTAKNSQKQVHAGEMISGKIETSLEEIFHSIEETNHHVEEIFDLASEISSSSTNLLDVIQFMALQAEKAAGLSASNTPRGMTIEKKPIKQIN</sequence>
<gene>
    <name evidence="6" type="ORF">FTV88_1837</name>
</gene>
<reference evidence="7" key="1">
    <citation type="submission" date="2019-11" db="EMBL/GenBank/DDBJ databases">
        <title>Genome sequence of Heliorestis convoluta strain HH, an alkaliphilic and minimalistic phototrophic bacterium from a soda lake in Egypt.</title>
        <authorList>
            <person name="Dewey E.D."/>
            <person name="Stokes L.M."/>
            <person name="Burchell B.M."/>
            <person name="Shaffer K.N."/>
            <person name="Huntington A.M."/>
            <person name="Baker J.M."/>
            <person name="Nadendla S."/>
            <person name="Giglio M.G."/>
            <person name="Touchman J.W."/>
            <person name="Blankenship R.E."/>
            <person name="Madigan M.T."/>
            <person name="Sattley W.M."/>
        </authorList>
    </citation>
    <scope>NUCLEOTIDE SEQUENCE [LARGE SCALE GENOMIC DNA]</scope>
    <source>
        <strain evidence="7">HH</strain>
    </source>
</reference>
<dbReference type="Gene3D" id="3.10.580.10">
    <property type="entry name" value="CBS-domain"/>
    <property type="match status" value="1"/>
</dbReference>
<keyword evidence="7" id="KW-1185">Reference proteome</keyword>
<evidence type="ECO:0000313" key="7">
    <source>
        <dbReference type="Proteomes" id="UP000366051"/>
    </source>
</evidence>
<dbReference type="EMBL" id="CP045875">
    <property type="protein sequence ID" value="QGG47935.1"/>
    <property type="molecule type" value="Genomic_DNA"/>
</dbReference>
<dbReference type="SUPFAM" id="SSF58104">
    <property type="entry name" value="Methyl-accepting chemotaxis protein (MCP) signaling domain"/>
    <property type="match status" value="1"/>
</dbReference>
<dbReference type="Pfam" id="PF00571">
    <property type="entry name" value="CBS"/>
    <property type="match status" value="1"/>
</dbReference>
<dbReference type="InterPro" id="IPR000644">
    <property type="entry name" value="CBS_dom"/>
</dbReference>
<dbReference type="Pfam" id="PF00015">
    <property type="entry name" value="MCPsignal"/>
    <property type="match status" value="1"/>
</dbReference>
<dbReference type="InterPro" id="IPR046342">
    <property type="entry name" value="CBS_dom_sf"/>
</dbReference>
<dbReference type="PANTHER" id="PTHR32089:SF112">
    <property type="entry name" value="LYSOZYME-LIKE PROTEIN-RELATED"/>
    <property type="match status" value="1"/>
</dbReference>
<dbReference type="Proteomes" id="UP000366051">
    <property type="component" value="Chromosome"/>
</dbReference>
<evidence type="ECO:0000259" key="5">
    <source>
        <dbReference type="PROSITE" id="PS51371"/>
    </source>
</evidence>
<evidence type="ECO:0000259" key="4">
    <source>
        <dbReference type="PROSITE" id="PS50111"/>
    </source>
</evidence>
<dbReference type="GO" id="GO:0007165">
    <property type="term" value="P:signal transduction"/>
    <property type="evidence" value="ECO:0007669"/>
    <property type="project" value="UniProtKB-KW"/>
</dbReference>
<dbReference type="SMART" id="SM00283">
    <property type="entry name" value="MA"/>
    <property type="match status" value="1"/>
</dbReference>
<dbReference type="PANTHER" id="PTHR32089">
    <property type="entry name" value="METHYL-ACCEPTING CHEMOTAXIS PROTEIN MCPB"/>
    <property type="match status" value="1"/>
</dbReference>
<dbReference type="GO" id="GO:0016020">
    <property type="term" value="C:membrane"/>
    <property type="evidence" value="ECO:0007669"/>
    <property type="project" value="InterPro"/>
</dbReference>
<name>A0A5Q2N5T8_9FIRM</name>
<dbReference type="RefSeq" id="WP_153725223.1">
    <property type="nucleotide sequence ID" value="NZ_CP045875.1"/>
</dbReference>
<dbReference type="KEGG" id="hcv:FTV88_1837"/>
<evidence type="ECO:0000313" key="6">
    <source>
        <dbReference type="EMBL" id="QGG47935.1"/>
    </source>
</evidence>
<feature type="domain" description="CBS" evidence="5">
    <location>
        <begin position="100"/>
        <end position="160"/>
    </location>
</feature>
<dbReference type="SUPFAM" id="SSF54631">
    <property type="entry name" value="CBS-domain pair"/>
    <property type="match status" value="1"/>
</dbReference>
<evidence type="ECO:0000256" key="2">
    <source>
        <dbReference type="PROSITE-ProRule" id="PRU00284"/>
    </source>
</evidence>
<evidence type="ECO:0000256" key="1">
    <source>
        <dbReference type="ARBA" id="ARBA00023224"/>
    </source>
</evidence>
<proteinExistence type="predicted"/>
<dbReference type="PROSITE" id="PS51371">
    <property type="entry name" value="CBS"/>
    <property type="match status" value="1"/>
</dbReference>
<accession>A0A5Q2N5T8</accession>
<protein>
    <submittedName>
        <fullName evidence="6">Methyl-accepting chemotaxis sensory transducer</fullName>
    </submittedName>
</protein>
<dbReference type="OrthoDB" id="2542987at2"/>
<keyword evidence="1 2" id="KW-0807">Transducer</keyword>
<dbReference type="PROSITE" id="PS50111">
    <property type="entry name" value="CHEMOTAXIS_TRANSDUC_2"/>
    <property type="match status" value="1"/>
</dbReference>
<dbReference type="AlphaFoldDB" id="A0A5Q2N5T8"/>
<dbReference type="InterPro" id="IPR004089">
    <property type="entry name" value="MCPsignal_dom"/>
</dbReference>
<dbReference type="Gene3D" id="1.10.287.950">
    <property type="entry name" value="Methyl-accepting chemotaxis protein"/>
    <property type="match status" value="1"/>
</dbReference>
<evidence type="ECO:0000256" key="3">
    <source>
        <dbReference type="PROSITE-ProRule" id="PRU00703"/>
    </source>
</evidence>
<keyword evidence="3" id="KW-0129">CBS domain</keyword>
<feature type="domain" description="Methyl-accepting transducer" evidence="4">
    <location>
        <begin position="161"/>
        <end position="375"/>
    </location>
</feature>